<feature type="domain" description="3'-5' exoribonuclease Rv2179c-like" evidence="1">
    <location>
        <begin position="6"/>
        <end position="184"/>
    </location>
</feature>
<proteinExistence type="predicted"/>
<dbReference type="SUPFAM" id="SSF53098">
    <property type="entry name" value="Ribonuclease H-like"/>
    <property type="match status" value="1"/>
</dbReference>
<dbReference type="InterPro" id="IPR033390">
    <property type="entry name" value="Rv2179c-like"/>
</dbReference>
<evidence type="ECO:0000313" key="2">
    <source>
        <dbReference type="EMBL" id="QFR57816.1"/>
    </source>
</evidence>
<dbReference type="Pfam" id="PF16473">
    <property type="entry name" value="Rv2179c-like"/>
    <property type="match status" value="1"/>
</dbReference>
<dbReference type="InterPro" id="IPR012337">
    <property type="entry name" value="RNaseH-like_sf"/>
</dbReference>
<keyword evidence="2" id="KW-0269">Exonuclease</keyword>
<dbReference type="Gene3D" id="3.30.420.10">
    <property type="entry name" value="Ribonuclease H-like superfamily/Ribonuclease H"/>
    <property type="match status" value="1"/>
</dbReference>
<dbReference type="EMBL" id="MN095772">
    <property type="protein sequence ID" value="QFR57816.1"/>
    <property type="molecule type" value="Genomic_DNA"/>
</dbReference>
<protein>
    <submittedName>
        <fullName evidence="2">Exonuclease</fullName>
    </submittedName>
</protein>
<dbReference type="GO" id="GO:0004527">
    <property type="term" value="F:exonuclease activity"/>
    <property type="evidence" value="ECO:0007669"/>
    <property type="project" value="UniProtKB-KW"/>
</dbReference>
<evidence type="ECO:0000313" key="3">
    <source>
        <dbReference type="Proteomes" id="UP000325424"/>
    </source>
</evidence>
<keyword evidence="2" id="KW-0378">Hydrolase</keyword>
<reference evidence="3" key="1">
    <citation type="submission" date="2019-06" db="EMBL/GenBank/DDBJ databases">
        <title>Complete genome sequence of Stenotrophomonas phage Moby.</title>
        <authorList>
            <person name="Vicary A."/>
            <person name="Newkirk H."/>
            <person name="Moreland R."/>
            <person name="Liu M."/>
            <person name="Ramsey J."/>
            <person name="Gonzalez C.F."/>
            <person name="Leavitt J."/>
        </authorList>
    </citation>
    <scope>NUCLEOTIDE SEQUENCE [LARGE SCALE GENOMIC DNA]</scope>
</reference>
<keyword evidence="3" id="KW-1185">Reference proteome</keyword>
<gene>
    <name evidence="2" type="ORF">CPT_Moby_068</name>
</gene>
<organism evidence="2 3">
    <name type="scientific">Stenotrophomonas phage Moby</name>
    <dbReference type="NCBI Taxonomy" id="2601680"/>
    <lineage>
        <taxon>Viruses</taxon>
        <taxon>Duplodnaviria</taxon>
        <taxon>Heunggongvirae</taxon>
        <taxon>Uroviricota</taxon>
        <taxon>Caudoviricetes</taxon>
        <taxon>Menderavirus</taxon>
        <taxon>Menderavirus moby</taxon>
    </lineage>
</organism>
<name>A0A5P8PM43_9CAUD</name>
<dbReference type="Proteomes" id="UP000325424">
    <property type="component" value="Segment"/>
</dbReference>
<keyword evidence="2" id="KW-0540">Nuclease</keyword>
<sequence>MSDLVHVVVDLETLGLEQDAVVLSLGASTFRMDGSRPKFDKMISEGFYAKFDVKEQVKTFKRTMTDSTIDWWKTQGAAAKKVLEATPFDHRMADGLIEFNAWLKKVGYNFQKSYIWSRGTYFDFPKIEHMYRQAEVECGYNGWKIRDVRTYIDILTGVDNGKYEPEGGTPQQFVAHDALHDAAMDGYRMQEIFNKMSAE</sequence>
<accession>A0A5P8PM43</accession>
<dbReference type="InterPro" id="IPR036397">
    <property type="entry name" value="RNaseH_sf"/>
</dbReference>
<evidence type="ECO:0000259" key="1">
    <source>
        <dbReference type="Pfam" id="PF16473"/>
    </source>
</evidence>
<dbReference type="GO" id="GO:0003676">
    <property type="term" value="F:nucleic acid binding"/>
    <property type="evidence" value="ECO:0007669"/>
    <property type="project" value="InterPro"/>
</dbReference>